<dbReference type="RefSeq" id="WP_015211387.1">
    <property type="nucleotide sequence ID" value="NC_019757.1"/>
</dbReference>
<name>K9X668_9NOST</name>
<reference evidence="1 2" key="1">
    <citation type="submission" date="2012-06" db="EMBL/GenBank/DDBJ databases">
        <title>Finished chromosome of genome of Cylindrospermum stagnale PCC 7417.</title>
        <authorList>
            <consortium name="US DOE Joint Genome Institute"/>
            <person name="Gugger M."/>
            <person name="Coursin T."/>
            <person name="Rippka R."/>
            <person name="Tandeau De Marsac N."/>
            <person name="Huntemann M."/>
            <person name="Wei C.-L."/>
            <person name="Han J."/>
            <person name="Detter J.C."/>
            <person name="Han C."/>
            <person name="Tapia R."/>
            <person name="Chen A."/>
            <person name="Kyrpides N."/>
            <person name="Mavromatis K."/>
            <person name="Markowitz V."/>
            <person name="Szeto E."/>
            <person name="Ivanova N."/>
            <person name="Pagani I."/>
            <person name="Pati A."/>
            <person name="Goodwin L."/>
            <person name="Nordberg H.P."/>
            <person name="Cantor M.N."/>
            <person name="Hua S.X."/>
            <person name="Woyke T."/>
            <person name="Kerfeld C.A."/>
        </authorList>
    </citation>
    <scope>NUCLEOTIDE SEQUENCE [LARGE SCALE GENOMIC DNA]</scope>
    <source>
        <strain evidence="1 2">PCC 7417</strain>
    </source>
</reference>
<organism evidence="1 2">
    <name type="scientific">Cylindrospermum stagnale PCC 7417</name>
    <dbReference type="NCBI Taxonomy" id="56107"/>
    <lineage>
        <taxon>Bacteria</taxon>
        <taxon>Bacillati</taxon>
        <taxon>Cyanobacteriota</taxon>
        <taxon>Cyanophyceae</taxon>
        <taxon>Nostocales</taxon>
        <taxon>Nostocaceae</taxon>
        <taxon>Cylindrospermum</taxon>
    </lineage>
</organism>
<dbReference type="AlphaFoldDB" id="K9X668"/>
<dbReference type="Proteomes" id="UP000010475">
    <property type="component" value="Chromosome"/>
</dbReference>
<sequence length="52" mass="6071">MNSTELTLEQQVKIKILEMHVQGLYHFTKCLIQIKNLQQSQIACEPTTRELV</sequence>
<gene>
    <name evidence="1" type="ORF">Cylst_6189</name>
</gene>
<evidence type="ECO:0000313" key="2">
    <source>
        <dbReference type="Proteomes" id="UP000010475"/>
    </source>
</evidence>
<protein>
    <submittedName>
        <fullName evidence="1">Uncharacterized protein</fullName>
    </submittedName>
</protein>
<dbReference type="EMBL" id="CP003642">
    <property type="protein sequence ID" value="AFZ28155.1"/>
    <property type="molecule type" value="Genomic_DNA"/>
</dbReference>
<keyword evidence="2" id="KW-1185">Reference proteome</keyword>
<evidence type="ECO:0000313" key="1">
    <source>
        <dbReference type="EMBL" id="AFZ28155.1"/>
    </source>
</evidence>
<dbReference type="HOGENOM" id="CLU_3079020_0_0_3"/>
<proteinExistence type="predicted"/>
<dbReference type="KEGG" id="csg:Cylst_6189"/>
<accession>K9X668</accession>